<dbReference type="SUPFAM" id="SSF103637">
    <property type="entry name" value="CCHHC domain"/>
    <property type="match status" value="1"/>
</dbReference>
<dbReference type="Gene3D" id="1.10.10.10">
    <property type="entry name" value="Winged helix-like DNA-binding domain superfamily/Winged helix DNA-binding domain"/>
    <property type="match status" value="1"/>
</dbReference>
<accession>A0A7D9E1B9</accession>
<dbReference type="InterPro" id="IPR013083">
    <property type="entry name" value="Znf_RING/FYVE/PHD"/>
</dbReference>
<dbReference type="Proteomes" id="UP001152795">
    <property type="component" value="Unassembled WGS sequence"/>
</dbReference>
<dbReference type="Pfam" id="PF01853">
    <property type="entry name" value="MOZ_SAS"/>
    <property type="match status" value="1"/>
</dbReference>
<evidence type="ECO:0000256" key="12">
    <source>
        <dbReference type="ARBA" id="ARBA00023242"/>
    </source>
</evidence>
<feature type="compositionally biased region" description="Basic and acidic residues" evidence="14">
    <location>
        <begin position="158"/>
        <end position="173"/>
    </location>
</feature>
<feature type="region of interest" description="Disordered" evidence="14">
    <location>
        <begin position="308"/>
        <end position="335"/>
    </location>
</feature>
<feature type="compositionally biased region" description="Basic and acidic residues" evidence="14">
    <location>
        <begin position="183"/>
        <end position="196"/>
    </location>
</feature>
<comment type="caution">
    <text evidence="15">The sequence shown here is derived from an EMBL/GenBank/DDBJ whole genome shotgun (WGS) entry which is preliminary data.</text>
</comment>
<proteinExistence type="inferred from homology"/>
<comment type="subcellular location">
    <subcellularLocation>
        <location evidence="1 13">Nucleus</location>
    </subcellularLocation>
</comment>
<dbReference type="InterPro" id="IPR036388">
    <property type="entry name" value="WH-like_DNA-bd_sf"/>
</dbReference>
<evidence type="ECO:0000256" key="1">
    <source>
        <dbReference type="ARBA" id="ARBA00004123"/>
    </source>
</evidence>
<dbReference type="FunFam" id="3.40.630.30:FF:000001">
    <property type="entry name" value="Histone acetyltransferase"/>
    <property type="match status" value="1"/>
</dbReference>
<dbReference type="GO" id="GO:0005634">
    <property type="term" value="C:nucleus"/>
    <property type="evidence" value="ECO:0007669"/>
    <property type="project" value="UniProtKB-SubCell"/>
</dbReference>
<evidence type="ECO:0000256" key="5">
    <source>
        <dbReference type="ARBA" id="ARBA00022723"/>
    </source>
</evidence>
<dbReference type="InterPro" id="IPR019786">
    <property type="entry name" value="Zinc_finger_PHD-type_CS"/>
</dbReference>
<comment type="catalytic activity">
    <reaction evidence="13">
        <text>L-lysyl-[protein] + acetyl-CoA = N(6)-acetyl-L-lysyl-[protein] + CoA + H(+)</text>
        <dbReference type="Rhea" id="RHEA:45948"/>
        <dbReference type="Rhea" id="RHEA-COMP:9752"/>
        <dbReference type="Rhea" id="RHEA-COMP:10731"/>
        <dbReference type="ChEBI" id="CHEBI:15378"/>
        <dbReference type="ChEBI" id="CHEBI:29969"/>
        <dbReference type="ChEBI" id="CHEBI:57287"/>
        <dbReference type="ChEBI" id="CHEBI:57288"/>
        <dbReference type="ChEBI" id="CHEBI:61930"/>
        <dbReference type="EC" id="2.3.1.48"/>
    </reaction>
</comment>
<sequence>FHFSCLELPKKIEQVVRSYPWQCNDCKSCEVCKSDKFERKLLCCDECDRSYHTFCVKPKLDRLPKGEWICPKCKINVSNKELSSKSPNKSPFRSSPSRPLTLKGPFVKSPAKTKQSGSSPSAQSKKTALPGKRQIFGSSDQSVDDSDDFIDIWEFKDETSEEERKPKRNRSEECCTSPKKKSVKLDESKIQGEKTKTTPTAGIGTGEKKSRQKYKFRKACPTPGCDGSGHASGVLSSHHAPSGCPLLHRNKHKRQSTEKKERPRKKLIRCSESPRRRSQRKPIPVSNEFYLTHILKVNIPSLPKQYAQSFAKGKQETKTPAESSNARARETTTPVTKTPISAACHNKSVFSKEEEDKLRKLVTEYDFSMFMKAREKAAKMVGTIEPTSTSCNIRRIEFGMNDIDAWYSSPYPQEYFHLPKVYVCEFCLKYMKSLTISRRHKAKCKWRYPPGDEIYRKGNISFFEVDGKKEKTYCQNLCLLAKLFLDHKTLYYDVEPFLFYILTQRDNTGCHLVGYFSKEKKSRLSYNVSCILCLPPYMRRGFGKMLVSFSYLLSRSEGKTGSPERPLSDLGLISYRSYWTEIVLGFLNDSEDNAISIKDISVVTGINTADLISTLQYLGMLKYWKGSHIILKREDLLKEYQEKIRNRPPDYVVVDPNCLKWTPPDMRDEKS</sequence>
<comment type="similarity">
    <text evidence="2 13">Belongs to the MYST (SAS/MOZ) family.</text>
</comment>
<dbReference type="OrthoDB" id="787137at2759"/>
<keyword evidence="4" id="KW-0808">Transferase</keyword>
<dbReference type="GO" id="GO:0003682">
    <property type="term" value="F:chromatin binding"/>
    <property type="evidence" value="ECO:0007669"/>
    <property type="project" value="TreeGrafter"/>
</dbReference>
<dbReference type="InterPro" id="IPR040706">
    <property type="entry name" value="Zf-MYST"/>
</dbReference>
<feature type="compositionally biased region" description="Polar residues" evidence="14">
    <location>
        <begin position="81"/>
        <end position="98"/>
    </location>
</feature>
<feature type="compositionally biased region" description="Polar residues" evidence="14">
    <location>
        <begin position="112"/>
        <end position="126"/>
    </location>
</feature>
<protein>
    <recommendedName>
        <fullName evidence="3 13">Histone acetyltransferase</fullName>
        <ecNumber evidence="3 13">2.3.1.48</ecNumber>
    </recommendedName>
</protein>
<evidence type="ECO:0000256" key="3">
    <source>
        <dbReference type="ARBA" id="ARBA00013184"/>
    </source>
</evidence>
<dbReference type="SMART" id="SM00249">
    <property type="entry name" value="PHD"/>
    <property type="match status" value="1"/>
</dbReference>
<evidence type="ECO:0000256" key="8">
    <source>
        <dbReference type="ARBA" id="ARBA00022853"/>
    </source>
</evidence>
<feature type="region of interest" description="Disordered" evidence="14">
    <location>
        <begin position="81"/>
        <end position="144"/>
    </location>
</feature>
<dbReference type="PROSITE" id="PS50016">
    <property type="entry name" value="ZF_PHD_2"/>
    <property type="match status" value="1"/>
</dbReference>
<dbReference type="InterPro" id="IPR002717">
    <property type="entry name" value="HAT_MYST-type"/>
</dbReference>
<reference evidence="15" key="1">
    <citation type="submission" date="2020-04" db="EMBL/GenBank/DDBJ databases">
        <authorList>
            <person name="Alioto T."/>
            <person name="Alioto T."/>
            <person name="Gomez Garrido J."/>
        </authorList>
    </citation>
    <scope>NUCLEOTIDE SEQUENCE</scope>
    <source>
        <strain evidence="15">A484AB</strain>
    </source>
</reference>
<dbReference type="AlphaFoldDB" id="A0A7D9E1B9"/>
<name>A0A7D9E1B9_PARCT</name>
<dbReference type="InterPro" id="IPR036060">
    <property type="entry name" value="Znf_C2H2C_sf"/>
</dbReference>
<dbReference type="Gene3D" id="3.40.630.30">
    <property type="match status" value="1"/>
</dbReference>
<feature type="non-terminal residue" evidence="15">
    <location>
        <position position="1"/>
    </location>
</feature>
<evidence type="ECO:0000256" key="10">
    <source>
        <dbReference type="ARBA" id="ARBA00023015"/>
    </source>
</evidence>
<evidence type="ECO:0000256" key="7">
    <source>
        <dbReference type="ARBA" id="ARBA00022833"/>
    </source>
</evidence>
<dbReference type="PANTHER" id="PTHR10615">
    <property type="entry name" value="HISTONE ACETYLTRANSFERASE"/>
    <property type="match status" value="1"/>
</dbReference>
<evidence type="ECO:0000256" key="14">
    <source>
        <dbReference type="SAM" id="MobiDB-lite"/>
    </source>
</evidence>
<keyword evidence="9" id="KW-0007">Acetylation</keyword>
<keyword evidence="8" id="KW-0156">Chromatin regulator</keyword>
<dbReference type="InterPro" id="IPR001965">
    <property type="entry name" value="Znf_PHD"/>
</dbReference>
<dbReference type="PROSITE" id="PS01359">
    <property type="entry name" value="ZF_PHD_1"/>
    <property type="match status" value="1"/>
</dbReference>
<dbReference type="Gene3D" id="3.30.40.10">
    <property type="entry name" value="Zinc/RING finger domain, C3HC4 (zinc finger)"/>
    <property type="match status" value="1"/>
</dbReference>
<evidence type="ECO:0000256" key="13">
    <source>
        <dbReference type="RuleBase" id="RU361211"/>
    </source>
</evidence>
<evidence type="ECO:0000256" key="2">
    <source>
        <dbReference type="ARBA" id="ARBA00010107"/>
    </source>
</evidence>
<dbReference type="GO" id="GO:0070775">
    <property type="term" value="C:H3 histone acetyltransferase complex"/>
    <property type="evidence" value="ECO:0007669"/>
    <property type="project" value="UniProtKB-ARBA"/>
</dbReference>
<dbReference type="Pfam" id="PF17772">
    <property type="entry name" value="zf-MYST"/>
    <property type="match status" value="1"/>
</dbReference>
<dbReference type="GO" id="GO:0006357">
    <property type="term" value="P:regulation of transcription by RNA polymerase II"/>
    <property type="evidence" value="ECO:0007669"/>
    <property type="project" value="TreeGrafter"/>
</dbReference>
<dbReference type="SUPFAM" id="SSF55729">
    <property type="entry name" value="Acyl-CoA N-acyltransferases (Nat)"/>
    <property type="match status" value="1"/>
</dbReference>
<organism evidence="15 16">
    <name type="scientific">Paramuricea clavata</name>
    <name type="common">Red gorgonian</name>
    <name type="synonym">Violescent sea-whip</name>
    <dbReference type="NCBI Taxonomy" id="317549"/>
    <lineage>
        <taxon>Eukaryota</taxon>
        <taxon>Metazoa</taxon>
        <taxon>Cnidaria</taxon>
        <taxon>Anthozoa</taxon>
        <taxon>Octocorallia</taxon>
        <taxon>Malacalcyonacea</taxon>
        <taxon>Plexauridae</taxon>
        <taxon>Paramuricea</taxon>
    </lineage>
</organism>
<keyword evidence="12 13" id="KW-0539">Nucleus</keyword>
<evidence type="ECO:0000313" key="16">
    <source>
        <dbReference type="Proteomes" id="UP001152795"/>
    </source>
</evidence>
<dbReference type="FunFam" id="1.10.10.10:FF:000022">
    <property type="entry name" value="Histone acetyltransferase"/>
    <property type="match status" value="1"/>
</dbReference>
<keyword evidence="10" id="KW-0805">Transcription regulation</keyword>
<gene>
    <name evidence="15" type="ORF">PACLA_8A005039</name>
</gene>
<dbReference type="InterPro" id="IPR050603">
    <property type="entry name" value="MYST_HAT"/>
</dbReference>
<dbReference type="EMBL" id="CACRXK020003300">
    <property type="protein sequence ID" value="CAB3998214.1"/>
    <property type="molecule type" value="Genomic_DNA"/>
</dbReference>
<keyword evidence="11" id="KW-0804">Transcription</keyword>
<dbReference type="InterPro" id="IPR016181">
    <property type="entry name" value="Acyl_CoA_acyltransferase"/>
</dbReference>
<evidence type="ECO:0000313" key="15">
    <source>
        <dbReference type="EMBL" id="CAB3998214.1"/>
    </source>
</evidence>
<dbReference type="PANTHER" id="PTHR10615:SF161">
    <property type="entry name" value="HISTONE ACETYLTRANSFERASE KAT7"/>
    <property type="match status" value="1"/>
</dbReference>
<dbReference type="Gene3D" id="4.10.320.30">
    <property type="match status" value="1"/>
</dbReference>
<keyword evidence="6" id="KW-0863">Zinc-finger</keyword>
<feature type="region of interest" description="Disordered" evidence="14">
    <location>
        <begin position="158"/>
        <end position="281"/>
    </location>
</feature>
<dbReference type="Gene3D" id="3.30.60.60">
    <property type="entry name" value="N-acetyl transferase-like"/>
    <property type="match status" value="1"/>
</dbReference>
<dbReference type="EC" id="2.3.1.48" evidence="3 13"/>
<dbReference type="Pfam" id="PF00628">
    <property type="entry name" value="PHD"/>
    <property type="match status" value="1"/>
</dbReference>
<dbReference type="GO" id="GO:0004402">
    <property type="term" value="F:histone acetyltransferase activity"/>
    <property type="evidence" value="ECO:0007669"/>
    <property type="project" value="InterPro"/>
</dbReference>
<keyword evidence="5" id="KW-0479">Metal-binding</keyword>
<dbReference type="GO" id="GO:0008270">
    <property type="term" value="F:zinc ion binding"/>
    <property type="evidence" value="ECO:0007669"/>
    <property type="project" value="UniProtKB-KW"/>
</dbReference>
<evidence type="ECO:0000256" key="6">
    <source>
        <dbReference type="ARBA" id="ARBA00022771"/>
    </source>
</evidence>
<dbReference type="PROSITE" id="PS51802">
    <property type="entry name" value="ZF_CCHHC"/>
    <property type="match status" value="1"/>
</dbReference>
<evidence type="ECO:0000256" key="9">
    <source>
        <dbReference type="ARBA" id="ARBA00022990"/>
    </source>
</evidence>
<evidence type="ECO:0000256" key="4">
    <source>
        <dbReference type="ARBA" id="ARBA00022679"/>
    </source>
</evidence>
<evidence type="ECO:0000256" key="11">
    <source>
        <dbReference type="ARBA" id="ARBA00023163"/>
    </source>
</evidence>
<dbReference type="FunFam" id="3.30.60.60:FF:000001">
    <property type="entry name" value="Histone acetyltransferase"/>
    <property type="match status" value="1"/>
</dbReference>
<keyword evidence="7" id="KW-0862">Zinc</keyword>
<dbReference type="PROSITE" id="PS51726">
    <property type="entry name" value="MYST_HAT"/>
    <property type="match status" value="1"/>
</dbReference>
<dbReference type="InterPro" id="IPR019787">
    <property type="entry name" value="Znf_PHD-finger"/>
</dbReference>
<dbReference type="InterPro" id="IPR002515">
    <property type="entry name" value="Znf_C2H2C"/>
</dbReference>
<dbReference type="GO" id="GO:0040029">
    <property type="term" value="P:epigenetic regulation of gene expression"/>
    <property type="evidence" value="ECO:0007669"/>
    <property type="project" value="UniProtKB-ARBA"/>
</dbReference>
<dbReference type="Pfam" id="PF01530">
    <property type="entry name" value="zf-C2HC"/>
    <property type="match status" value="1"/>
</dbReference>
<feature type="compositionally biased region" description="Polar residues" evidence="14">
    <location>
        <begin position="320"/>
        <end position="335"/>
    </location>
</feature>
<dbReference type="SUPFAM" id="SSF57903">
    <property type="entry name" value="FYVE/PHD zinc finger"/>
    <property type="match status" value="1"/>
</dbReference>
<dbReference type="GO" id="GO:0003712">
    <property type="term" value="F:transcription coregulator activity"/>
    <property type="evidence" value="ECO:0007669"/>
    <property type="project" value="TreeGrafter"/>
</dbReference>
<dbReference type="InterPro" id="IPR011011">
    <property type="entry name" value="Znf_FYVE_PHD"/>
</dbReference>
<keyword evidence="16" id="KW-1185">Reference proteome</keyword>